<name>A0A395N459_9HYPO</name>
<comment type="caution">
    <text evidence="1">The sequence shown here is derived from an EMBL/GenBank/DDBJ whole genome shotgun (WGS) entry which is preliminary data.</text>
</comment>
<accession>A0A395N459</accession>
<organism evidence="1 2">
    <name type="scientific">Fusarium flagelliforme</name>
    <dbReference type="NCBI Taxonomy" id="2675880"/>
    <lineage>
        <taxon>Eukaryota</taxon>
        <taxon>Fungi</taxon>
        <taxon>Dikarya</taxon>
        <taxon>Ascomycota</taxon>
        <taxon>Pezizomycotina</taxon>
        <taxon>Sordariomycetes</taxon>
        <taxon>Hypocreomycetidae</taxon>
        <taxon>Hypocreales</taxon>
        <taxon>Nectriaceae</taxon>
        <taxon>Fusarium</taxon>
        <taxon>Fusarium incarnatum-equiseti species complex</taxon>
    </lineage>
</organism>
<reference evidence="1 2" key="1">
    <citation type="journal article" date="2018" name="PLoS Pathog.">
        <title>Evolution of structural diversity of trichothecenes, a family of toxins produced by plant pathogenic and entomopathogenic fungi.</title>
        <authorList>
            <person name="Proctor R.H."/>
            <person name="McCormick S.P."/>
            <person name="Kim H.S."/>
            <person name="Cardoza R.E."/>
            <person name="Stanley A.M."/>
            <person name="Lindo L."/>
            <person name="Kelly A."/>
            <person name="Brown D.W."/>
            <person name="Lee T."/>
            <person name="Vaughan M.M."/>
            <person name="Alexander N.J."/>
            <person name="Busman M."/>
            <person name="Gutierrez S."/>
        </authorList>
    </citation>
    <scope>NUCLEOTIDE SEQUENCE [LARGE SCALE GENOMIC DNA]</scope>
    <source>
        <strain evidence="1 2">NRRL 13405</strain>
    </source>
</reference>
<dbReference type="AlphaFoldDB" id="A0A395N459"/>
<dbReference type="EMBL" id="PXXK01000013">
    <property type="protein sequence ID" value="RFN54914.1"/>
    <property type="molecule type" value="Genomic_DNA"/>
</dbReference>
<keyword evidence="2" id="KW-1185">Reference proteome</keyword>
<gene>
    <name evidence="1" type="ORF">FIE12Z_761</name>
</gene>
<protein>
    <submittedName>
        <fullName evidence="1">Uncharacterized protein</fullName>
    </submittedName>
</protein>
<dbReference type="Proteomes" id="UP000265631">
    <property type="component" value="Unassembled WGS sequence"/>
</dbReference>
<evidence type="ECO:0000313" key="1">
    <source>
        <dbReference type="EMBL" id="RFN54914.1"/>
    </source>
</evidence>
<sequence>MYIVQNETRTESAVVQLAQQSYDNDTRLIPNGTHLNLVLRQFGIDTEALPNPENRTDLDWWPNTFRHSGYRKRLDPMVFQLFDDIYRFLELQRAEQDRHVRERDYRIFDRMARLTRLDGNEALLELITPLAESLRSEAESMSEDIER</sequence>
<evidence type="ECO:0000313" key="2">
    <source>
        <dbReference type="Proteomes" id="UP000265631"/>
    </source>
</evidence>
<proteinExistence type="predicted"/>